<name>A0A699SAG8_TANCI</name>
<sequence>MEECYKALSDRLDWTNPKGDRCTYDLSKPLPKRGKKVYHIDHEDKGCEVDKQSGYGYLEEIVVRRADRQLYTFKKGDFINLHLNDIEDMILLVVQHKLFHLYGDVLVDLAVALRMFT</sequence>
<proteinExistence type="predicted"/>
<reference evidence="1" key="1">
    <citation type="journal article" date="2019" name="Sci. Rep.">
        <title>Draft genome of Tanacetum cinerariifolium, the natural source of mosquito coil.</title>
        <authorList>
            <person name="Yamashiro T."/>
            <person name="Shiraishi A."/>
            <person name="Satake H."/>
            <person name="Nakayama K."/>
        </authorList>
    </citation>
    <scope>NUCLEOTIDE SEQUENCE</scope>
</reference>
<accession>A0A699SAG8</accession>
<dbReference type="EMBL" id="BKCJ011149178">
    <property type="protein sequence ID" value="GFC94524.1"/>
    <property type="molecule type" value="Genomic_DNA"/>
</dbReference>
<protein>
    <submittedName>
        <fullName evidence="1">Uncharacterized protein</fullName>
    </submittedName>
</protein>
<organism evidence="1">
    <name type="scientific">Tanacetum cinerariifolium</name>
    <name type="common">Dalmatian daisy</name>
    <name type="synonym">Chrysanthemum cinerariifolium</name>
    <dbReference type="NCBI Taxonomy" id="118510"/>
    <lineage>
        <taxon>Eukaryota</taxon>
        <taxon>Viridiplantae</taxon>
        <taxon>Streptophyta</taxon>
        <taxon>Embryophyta</taxon>
        <taxon>Tracheophyta</taxon>
        <taxon>Spermatophyta</taxon>
        <taxon>Magnoliopsida</taxon>
        <taxon>eudicotyledons</taxon>
        <taxon>Gunneridae</taxon>
        <taxon>Pentapetalae</taxon>
        <taxon>asterids</taxon>
        <taxon>campanulids</taxon>
        <taxon>Asterales</taxon>
        <taxon>Asteraceae</taxon>
        <taxon>Asteroideae</taxon>
        <taxon>Anthemideae</taxon>
        <taxon>Anthemidinae</taxon>
        <taxon>Tanacetum</taxon>
    </lineage>
</organism>
<gene>
    <name evidence="1" type="ORF">Tci_866494</name>
</gene>
<dbReference type="AlphaFoldDB" id="A0A699SAG8"/>
<comment type="caution">
    <text evidence="1">The sequence shown here is derived from an EMBL/GenBank/DDBJ whole genome shotgun (WGS) entry which is preliminary data.</text>
</comment>
<evidence type="ECO:0000313" key="1">
    <source>
        <dbReference type="EMBL" id="GFC94524.1"/>
    </source>
</evidence>